<name>A0A5C6Q3J4_9GAMM</name>
<organism evidence="2 4">
    <name type="scientific">Colwellia hornerae</name>
    <dbReference type="NCBI Taxonomy" id="89402"/>
    <lineage>
        <taxon>Bacteria</taxon>
        <taxon>Pseudomonadati</taxon>
        <taxon>Pseudomonadota</taxon>
        <taxon>Gammaproteobacteria</taxon>
        <taxon>Alteromonadales</taxon>
        <taxon>Colwelliaceae</taxon>
        <taxon>Colwellia</taxon>
    </lineage>
</organism>
<comment type="caution">
    <text evidence="2">The sequence shown here is derived from an EMBL/GenBank/DDBJ whole genome shotgun (WGS) entry which is preliminary data.</text>
</comment>
<dbReference type="Proteomes" id="UP000321917">
    <property type="component" value="Unassembled WGS sequence"/>
</dbReference>
<evidence type="ECO:0000313" key="4">
    <source>
        <dbReference type="Proteomes" id="UP000321917"/>
    </source>
</evidence>
<accession>A0A5C6Q3J4</accession>
<evidence type="ECO:0000313" key="2">
    <source>
        <dbReference type="EMBL" id="TWX63406.1"/>
    </source>
</evidence>
<dbReference type="AlphaFoldDB" id="A0A5C6Q3J4"/>
<dbReference type="Pfam" id="PF14375">
    <property type="entry name" value="Cys_rich_CWC"/>
    <property type="match status" value="1"/>
</dbReference>
<proteinExistence type="predicted"/>
<evidence type="ECO:0000313" key="1">
    <source>
        <dbReference type="EMBL" id="TWX54693.1"/>
    </source>
</evidence>
<gene>
    <name evidence="1" type="ORF">ESZ26_17485</name>
    <name evidence="2" type="ORF">ESZ27_16780</name>
</gene>
<protein>
    <submittedName>
        <fullName evidence="2">Cysteine-rich CWC family protein</fullName>
    </submittedName>
</protein>
<dbReference type="OrthoDB" id="5625686at2"/>
<reference evidence="2 4" key="1">
    <citation type="submission" date="2019-07" db="EMBL/GenBank/DDBJ databases">
        <title>Genomes of sea-ice associated Colwellia species.</title>
        <authorList>
            <person name="Bowman J.P."/>
        </authorList>
    </citation>
    <scope>NUCLEOTIDE SEQUENCE [LARGE SCALE GENOMIC DNA]</scope>
    <source>
        <strain evidence="1 3">ACAM 607</strain>
        <strain evidence="2 4">IC036</strain>
    </source>
</reference>
<sequence>MTINIETSNCTLCQQKNRCDVDSPQQCWCTLEKVPKALIQQVPDEKKGKSCICQACIKRFNLAEKNNFTAL</sequence>
<keyword evidence="3" id="KW-1185">Reference proteome</keyword>
<dbReference type="EMBL" id="VOLQ01000044">
    <property type="protein sequence ID" value="TWX63406.1"/>
    <property type="molecule type" value="Genomic_DNA"/>
</dbReference>
<evidence type="ECO:0000313" key="3">
    <source>
        <dbReference type="Proteomes" id="UP000321525"/>
    </source>
</evidence>
<dbReference type="InterPro" id="IPR032720">
    <property type="entry name" value="Cys_rich_CWC"/>
</dbReference>
<dbReference type="Proteomes" id="UP000321525">
    <property type="component" value="Unassembled WGS sequence"/>
</dbReference>
<dbReference type="RefSeq" id="WP_146800868.1">
    <property type="nucleotide sequence ID" value="NZ_VOLP01000033.1"/>
</dbReference>
<dbReference type="EMBL" id="VOLR01000034">
    <property type="protein sequence ID" value="TWX54693.1"/>
    <property type="molecule type" value="Genomic_DNA"/>
</dbReference>